<feature type="domain" description="Nucleoside diphosphate kinase-like" evidence="8">
    <location>
        <begin position="5"/>
        <end position="130"/>
    </location>
</feature>
<comment type="caution">
    <text evidence="9">The sequence shown here is derived from an EMBL/GenBank/DDBJ whole genome shotgun (WGS) entry which is preliminary data.</text>
</comment>
<dbReference type="PANTHER" id="PTHR46161">
    <property type="entry name" value="NUCLEOSIDE DIPHOSPHATE KINASE"/>
    <property type="match status" value="1"/>
</dbReference>
<dbReference type="GO" id="GO:0005524">
    <property type="term" value="F:ATP binding"/>
    <property type="evidence" value="ECO:0007669"/>
    <property type="project" value="UniProtKB-KW"/>
</dbReference>
<evidence type="ECO:0000256" key="2">
    <source>
        <dbReference type="ARBA" id="ARBA00022679"/>
    </source>
</evidence>
<evidence type="ECO:0000256" key="5">
    <source>
        <dbReference type="ARBA" id="ARBA00022840"/>
    </source>
</evidence>
<evidence type="ECO:0000256" key="6">
    <source>
        <dbReference type="PROSITE-ProRule" id="PRU00706"/>
    </source>
</evidence>
<dbReference type="SUPFAM" id="SSF54919">
    <property type="entry name" value="Nucleoside diphosphate kinase, NDK"/>
    <property type="match status" value="1"/>
</dbReference>
<comment type="similarity">
    <text evidence="1 6 7">Belongs to the NDK family.</text>
</comment>
<evidence type="ECO:0000256" key="1">
    <source>
        <dbReference type="ARBA" id="ARBA00008142"/>
    </source>
</evidence>
<evidence type="ECO:0000259" key="8">
    <source>
        <dbReference type="SMART" id="SM00562"/>
    </source>
</evidence>
<keyword evidence="5" id="KW-0067">ATP-binding</keyword>
<evidence type="ECO:0000256" key="3">
    <source>
        <dbReference type="ARBA" id="ARBA00022741"/>
    </source>
</evidence>
<dbReference type="AlphaFoldDB" id="A0A1F7GKM8"/>
<dbReference type="GO" id="GO:0006228">
    <property type="term" value="P:UTP biosynthetic process"/>
    <property type="evidence" value="ECO:0007669"/>
    <property type="project" value="InterPro"/>
</dbReference>
<evidence type="ECO:0000256" key="4">
    <source>
        <dbReference type="ARBA" id="ARBA00022777"/>
    </source>
</evidence>
<dbReference type="GO" id="GO:0006183">
    <property type="term" value="P:GTP biosynthetic process"/>
    <property type="evidence" value="ECO:0007669"/>
    <property type="project" value="InterPro"/>
</dbReference>
<dbReference type="Gene3D" id="3.30.70.141">
    <property type="entry name" value="Nucleoside diphosphate kinase-like domain"/>
    <property type="match status" value="1"/>
</dbReference>
<keyword evidence="2" id="KW-0808">Transferase</keyword>
<dbReference type="PANTHER" id="PTHR46161:SF3">
    <property type="entry name" value="NUCLEOSIDE DIPHOSPHATE KINASE DDB_G0292928-RELATED"/>
    <property type="match status" value="1"/>
</dbReference>
<sequence>MHSDHHSARYIVERFIEPAWIPEGILVQFAVPLSPEQAQKLYVEHQGKKFFEDLIDYISSGPVTFLLLYDESGRAVERWRHIMGATDPKQADFESIRGTHAPSLEHNLVHGSDSRESAAQEIGLFVEILEDWHDFLQSK</sequence>
<gene>
    <name evidence="9" type="ORF">A2799_00080</name>
</gene>
<reference evidence="9 10" key="1">
    <citation type="journal article" date="2016" name="Nat. Commun.">
        <title>Thousands of microbial genomes shed light on interconnected biogeochemical processes in an aquifer system.</title>
        <authorList>
            <person name="Anantharaman K."/>
            <person name="Brown C.T."/>
            <person name="Hug L.A."/>
            <person name="Sharon I."/>
            <person name="Castelle C.J."/>
            <person name="Probst A.J."/>
            <person name="Thomas B.C."/>
            <person name="Singh A."/>
            <person name="Wilkins M.J."/>
            <person name="Karaoz U."/>
            <person name="Brodie E.L."/>
            <person name="Williams K.H."/>
            <person name="Hubbard S.S."/>
            <person name="Banfield J.F."/>
        </authorList>
    </citation>
    <scope>NUCLEOTIDE SEQUENCE [LARGE SCALE GENOMIC DNA]</scope>
</reference>
<dbReference type="GO" id="GO:0006241">
    <property type="term" value="P:CTP biosynthetic process"/>
    <property type="evidence" value="ECO:0007669"/>
    <property type="project" value="InterPro"/>
</dbReference>
<comment type="caution">
    <text evidence="6">Lacks conserved residue(s) required for the propagation of feature annotation.</text>
</comment>
<evidence type="ECO:0000313" key="10">
    <source>
        <dbReference type="Proteomes" id="UP000176850"/>
    </source>
</evidence>
<keyword evidence="4" id="KW-0418">Kinase</keyword>
<dbReference type="InterPro" id="IPR034907">
    <property type="entry name" value="NDK-like_dom"/>
</dbReference>
<dbReference type="Proteomes" id="UP000176850">
    <property type="component" value="Unassembled WGS sequence"/>
</dbReference>
<keyword evidence="3" id="KW-0547">Nucleotide-binding</keyword>
<evidence type="ECO:0000313" key="9">
    <source>
        <dbReference type="EMBL" id="OGK19216.1"/>
    </source>
</evidence>
<dbReference type="Pfam" id="PF00334">
    <property type="entry name" value="NDK"/>
    <property type="match status" value="1"/>
</dbReference>
<dbReference type="SMART" id="SM00562">
    <property type="entry name" value="NDK"/>
    <property type="match status" value="1"/>
</dbReference>
<dbReference type="InterPro" id="IPR036850">
    <property type="entry name" value="NDK-like_dom_sf"/>
</dbReference>
<dbReference type="GO" id="GO:0004550">
    <property type="term" value="F:nucleoside diphosphate kinase activity"/>
    <property type="evidence" value="ECO:0007669"/>
    <property type="project" value="InterPro"/>
</dbReference>
<dbReference type="PRINTS" id="PR01243">
    <property type="entry name" value="NUCDPKINASE"/>
</dbReference>
<organism evidence="9 10">
    <name type="scientific">Candidatus Roizmanbacteria bacterium RIFCSPHIGHO2_01_FULL_39_24</name>
    <dbReference type="NCBI Taxonomy" id="1802032"/>
    <lineage>
        <taxon>Bacteria</taxon>
        <taxon>Candidatus Roizmaniibacteriota</taxon>
    </lineage>
</organism>
<proteinExistence type="inferred from homology"/>
<dbReference type="EMBL" id="MFZH01000016">
    <property type="protein sequence ID" value="OGK19216.1"/>
    <property type="molecule type" value="Genomic_DNA"/>
</dbReference>
<accession>A0A1F7GKM8</accession>
<protein>
    <recommendedName>
        <fullName evidence="8">Nucleoside diphosphate kinase-like domain-containing protein</fullName>
    </recommendedName>
</protein>
<name>A0A1F7GKM8_9BACT</name>
<dbReference type="PROSITE" id="PS51374">
    <property type="entry name" value="NDPK_LIKE"/>
    <property type="match status" value="1"/>
</dbReference>
<evidence type="ECO:0000256" key="7">
    <source>
        <dbReference type="RuleBase" id="RU004011"/>
    </source>
</evidence>
<dbReference type="InterPro" id="IPR001564">
    <property type="entry name" value="Nucleoside_diP_kinase"/>
</dbReference>